<evidence type="ECO:0000259" key="2">
    <source>
        <dbReference type="Pfam" id="PF08547"/>
    </source>
</evidence>
<dbReference type="Pfam" id="PF08547">
    <property type="entry name" value="CIA30"/>
    <property type="match status" value="1"/>
</dbReference>
<protein>
    <submittedName>
        <fullName evidence="3">NADH:ubiquinone oxidoreductase complex I intermediate-associated protein 30</fullName>
    </submittedName>
</protein>
<dbReference type="OMA" id="IMVRSFF"/>
<evidence type="ECO:0000313" key="3">
    <source>
        <dbReference type="EMBL" id="KXN74675.1"/>
    </source>
</evidence>
<reference evidence="3 4" key="1">
    <citation type="journal article" date="2015" name="Genome Biol. Evol.">
        <title>Phylogenomic analyses indicate that early fungi evolved digesting cell walls of algal ancestors of land plants.</title>
        <authorList>
            <person name="Chang Y."/>
            <person name="Wang S."/>
            <person name="Sekimoto S."/>
            <person name="Aerts A.L."/>
            <person name="Choi C."/>
            <person name="Clum A."/>
            <person name="LaButti K.M."/>
            <person name="Lindquist E.A."/>
            <person name="Yee Ngan C."/>
            <person name="Ohm R.A."/>
            <person name="Salamov A.A."/>
            <person name="Grigoriev I.V."/>
            <person name="Spatafora J.W."/>
            <person name="Berbee M.L."/>
        </authorList>
    </citation>
    <scope>NUCLEOTIDE SEQUENCE [LARGE SCALE GENOMIC DNA]</scope>
    <source>
        <strain evidence="3 4">NRRL 28638</strain>
    </source>
</reference>
<dbReference type="Proteomes" id="UP000070444">
    <property type="component" value="Unassembled WGS sequence"/>
</dbReference>
<keyword evidence="3" id="KW-0830">Ubiquinone</keyword>
<dbReference type="PANTHER" id="PTHR13194:SF19">
    <property type="entry name" value="NAD(P)-BINDING ROSSMANN-FOLD SUPERFAMILY PROTEIN"/>
    <property type="match status" value="1"/>
</dbReference>
<dbReference type="EMBL" id="KQ964421">
    <property type="protein sequence ID" value="KXN74675.1"/>
    <property type="molecule type" value="Genomic_DNA"/>
</dbReference>
<dbReference type="GO" id="GO:0051082">
    <property type="term" value="F:unfolded protein binding"/>
    <property type="evidence" value="ECO:0007669"/>
    <property type="project" value="TreeGrafter"/>
</dbReference>
<accession>A0A137PI71</accession>
<dbReference type="InterPro" id="IPR013857">
    <property type="entry name" value="NADH-UbQ_OxRdtase-assoc_prot30"/>
</dbReference>
<proteinExistence type="inferred from homology"/>
<dbReference type="OrthoDB" id="426386at2759"/>
<dbReference type="AlphaFoldDB" id="A0A137PI71"/>
<dbReference type="InterPro" id="IPR039131">
    <property type="entry name" value="NDUFAF1"/>
</dbReference>
<dbReference type="PANTHER" id="PTHR13194">
    <property type="entry name" value="COMPLEX I INTERMEDIATE-ASSOCIATED PROTEIN 30"/>
    <property type="match status" value="1"/>
</dbReference>
<comment type="similarity">
    <text evidence="1">Belongs to the CIA30 family.</text>
</comment>
<name>A0A137PI71_CONC2</name>
<dbReference type="STRING" id="796925.A0A137PI71"/>
<feature type="domain" description="NADH:ubiquinone oxidoreductase intermediate-associated protein 30" evidence="2">
    <location>
        <begin position="15"/>
        <end position="195"/>
    </location>
</feature>
<evidence type="ECO:0000313" key="4">
    <source>
        <dbReference type="Proteomes" id="UP000070444"/>
    </source>
</evidence>
<dbReference type="SUPFAM" id="SSF49785">
    <property type="entry name" value="Galactose-binding domain-like"/>
    <property type="match status" value="1"/>
</dbReference>
<dbReference type="GO" id="GO:0010257">
    <property type="term" value="P:NADH dehydrogenase complex assembly"/>
    <property type="evidence" value="ECO:0007669"/>
    <property type="project" value="TreeGrafter"/>
</dbReference>
<gene>
    <name evidence="3" type="ORF">CONCODRAFT_2231</name>
</gene>
<evidence type="ECO:0000256" key="1">
    <source>
        <dbReference type="ARBA" id="ARBA00007884"/>
    </source>
</evidence>
<dbReference type="InterPro" id="IPR008979">
    <property type="entry name" value="Galactose-bd-like_sf"/>
</dbReference>
<organism evidence="3 4">
    <name type="scientific">Conidiobolus coronatus (strain ATCC 28846 / CBS 209.66 / NRRL 28638)</name>
    <name type="common">Delacroixia coronata</name>
    <dbReference type="NCBI Taxonomy" id="796925"/>
    <lineage>
        <taxon>Eukaryota</taxon>
        <taxon>Fungi</taxon>
        <taxon>Fungi incertae sedis</taxon>
        <taxon>Zoopagomycota</taxon>
        <taxon>Entomophthoromycotina</taxon>
        <taxon>Entomophthoromycetes</taxon>
        <taxon>Entomophthorales</taxon>
        <taxon>Ancylistaceae</taxon>
        <taxon>Conidiobolus</taxon>
    </lineage>
</organism>
<sequence>MKKLLFLFGGYNIWKSSDFRSVDDRVRGGVSQSYLSPVGFGSIAHFHGTLDPSILGAGFASQETWLGPKPGEVGLDLSVYDGLIVTLVQGLDHTYSINLSNEIGELLDPRTGKRQSTLNYHYYFTPKHYIGMNVEEFDTTNYVKIYRIPWDSFKAYYRGRPVEDKDKQLDTKNIKSLSIMIASGFGEQKGNFSLYLQSIAAYKL</sequence>
<keyword evidence="4" id="KW-1185">Reference proteome</keyword>